<dbReference type="Pfam" id="PF07722">
    <property type="entry name" value="Peptidase_C26"/>
    <property type="match status" value="1"/>
</dbReference>
<dbReference type="GO" id="GO:0006598">
    <property type="term" value="P:polyamine catabolic process"/>
    <property type="evidence" value="ECO:0007669"/>
    <property type="project" value="TreeGrafter"/>
</dbReference>
<dbReference type="GO" id="GO:0033969">
    <property type="term" value="F:gamma-glutamyl-gamma-aminobutyrate hydrolase activity"/>
    <property type="evidence" value="ECO:0007669"/>
    <property type="project" value="TreeGrafter"/>
</dbReference>
<dbReference type="RefSeq" id="WP_120197069.1">
    <property type="nucleotide sequence ID" value="NZ_MCIA01000019.1"/>
</dbReference>
<dbReference type="InterPro" id="IPR029062">
    <property type="entry name" value="Class_I_gatase-like"/>
</dbReference>
<comment type="caution">
    <text evidence="1">The sequence shown here is derived from an EMBL/GenBank/DDBJ whole genome shotgun (WGS) entry which is preliminary data.</text>
</comment>
<dbReference type="FunFam" id="3.40.50.880:FF:000030">
    <property type="entry name" value="Gamma-glutamyl-gamma-aminobutyrate hydrolase PuuD"/>
    <property type="match status" value="1"/>
</dbReference>
<sequence length="242" mass="26778">MRKPIIGIAANILIMEGGTLPGIYRAYVNNDYVESIEMGGGIPVLLPVLTNQEDGARFLELVDGLVLSGGYDVAPDLYGEQPTPVQGFTMRQVDTQYLQLIKEADKLQKPVLGICKGAQMMNVAFGGTLYQDLESQLSGAFQHVQKAPRGEATHMVDTEDGSFIQSVTGKRGWVNSFHHQAIKDVADGFDVTARADDGVVECIERQKGSFMCGVQWHPEMMAKYKNERMIHLFQQFISKCMN</sequence>
<dbReference type="AlphaFoldDB" id="A0A419T1S2"/>
<name>A0A419T1S2_9FIRM</name>
<dbReference type="InterPro" id="IPR044668">
    <property type="entry name" value="PuuD-like"/>
</dbReference>
<keyword evidence="2" id="KW-1185">Reference proteome</keyword>
<evidence type="ECO:0000313" key="1">
    <source>
        <dbReference type="EMBL" id="RKD31402.1"/>
    </source>
</evidence>
<gene>
    <name evidence="1" type="ORF">BET01_20450</name>
</gene>
<dbReference type="Gene3D" id="3.40.50.880">
    <property type="match status" value="1"/>
</dbReference>
<proteinExistence type="predicted"/>
<dbReference type="PROSITE" id="PS51273">
    <property type="entry name" value="GATASE_TYPE_1"/>
    <property type="match status" value="1"/>
</dbReference>
<dbReference type="SUPFAM" id="SSF52317">
    <property type="entry name" value="Class I glutamine amidotransferase-like"/>
    <property type="match status" value="1"/>
</dbReference>
<accession>A0A419T1S2</accession>
<dbReference type="OrthoDB" id="9813383at2"/>
<organism evidence="1 2">
    <name type="scientific">Lacrimispora algidixylanolytica</name>
    <dbReference type="NCBI Taxonomy" id="94868"/>
    <lineage>
        <taxon>Bacteria</taxon>
        <taxon>Bacillati</taxon>
        <taxon>Bacillota</taxon>
        <taxon>Clostridia</taxon>
        <taxon>Lachnospirales</taxon>
        <taxon>Lachnospiraceae</taxon>
        <taxon>Lacrimispora</taxon>
    </lineage>
</organism>
<dbReference type="EMBL" id="MCIA01000019">
    <property type="protein sequence ID" value="RKD31402.1"/>
    <property type="molecule type" value="Genomic_DNA"/>
</dbReference>
<dbReference type="InterPro" id="IPR011697">
    <property type="entry name" value="Peptidase_C26"/>
</dbReference>
<dbReference type="Proteomes" id="UP000284277">
    <property type="component" value="Unassembled WGS sequence"/>
</dbReference>
<evidence type="ECO:0000313" key="2">
    <source>
        <dbReference type="Proteomes" id="UP000284277"/>
    </source>
</evidence>
<dbReference type="PANTHER" id="PTHR43235:SF1">
    <property type="entry name" value="GLUTAMINE AMIDOTRANSFERASE PB2B2.05-RELATED"/>
    <property type="match status" value="1"/>
</dbReference>
<reference evidence="1 2" key="1">
    <citation type="submission" date="2016-08" db="EMBL/GenBank/DDBJ databases">
        <title>A new outlook on sporulation: Clostridium algidixylanolyticum.</title>
        <authorList>
            <person name="Poppleton D.I."/>
            <person name="Gribaldo S."/>
        </authorList>
    </citation>
    <scope>NUCLEOTIDE SEQUENCE [LARGE SCALE GENOMIC DNA]</scope>
    <source>
        <strain evidence="1 2">SPL73</strain>
    </source>
</reference>
<dbReference type="PANTHER" id="PTHR43235">
    <property type="entry name" value="GLUTAMINE AMIDOTRANSFERASE PB2B2.05-RELATED"/>
    <property type="match status" value="1"/>
</dbReference>
<dbReference type="GO" id="GO:0005829">
    <property type="term" value="C:cytosol"/>
    <property type="evidence" value="ECO:0007669"/>
    <property type="project" value="TreeGrafter"/>
</dbReference>
<dbReference type="CDD" id="cd01745">
    <property type="entry name" value="GATase1_2"/>
    <property type="match status" value="1"/>
</dbReference>
<protein>
    <submittedName>
        <fullName evidence="1">Uncharacterized protein</fullName>
    </submittedName>
</protein>